<evidence type="ECO:0000313" key="2">
    <source>
        <dbReference type="EMBL" id="GKX30722.1"/>
    </source>
</evidence>
<dbReference type="Pfam" id="PF01841">
    <property type="entry name" value="Transglut_core"/>
    <property type="match status" value="2"/>
</dbReference>
<sequence>MLFSNELKRIIDNDFQEVLELVKYKEKEILTGLDRCSEEEQDCIKFLYTCMPLSDIANYSFDMYLKYVKHSLFLKENISWCEKIPADIFLKYVMFYRVNNENIEDCRTTFYNCIIDRIKNKSMTESVTEVNYWCLEQATYQTTDERTASPLTVLRSAYGRCGEESTFTVTALRSVGIPARQVYVPRWSHCDDNHAWVEVWCDGKWNYLGACEPEPVLNVGWFTAAASRAMLINGRVFTSFNNIDMIVTEEVISKNDKAALINSLDTYADTKKLQVKVIDFNHNPMEKVKVRFEVLNYAEFFPVATVVTDKEGIAEITLGLGDIYIHAVKDNRYINRLLDIRKTTSIILDWNESITDEVITEDIDIYPPVDNMSYAVRLTESQKEYGKKRFEQSNNVRKVKESQYYNNDNIDELLKDNNYTIEVKDFFVKSKGNYLEIKEFIDSDIDNCNTQDKIRLLSSLVDKDYTDITCEKLKEHLIYSNVYKNNFQEDIFVDYIMSPRIHFEMITNYRKFILDYFDEKTKEEFINHPIKIWDYIDTYINEIGSMEYRPLITNPVELIRMKKGSNLSKKILFVAICRSLGIPARIDKENMEIQYYNDNEFVNVKYVIQKDLVKLTINDEDNTNWIYWLNWTIGKLNNGVYETLDFVDRKWVDNKLVLELEPGNYRIITSNRMPNGSVFTREYCFVLFVERELGISLRQGKLEDMFKNIEINDFSLYDSDNNKVLAKDIIDDNKNIVIWIEEGKEPTEHVLNEMLEHQEALSRLSCNITFILRDKQALTNNTLNKTLEAFPDIKIYYDEGASNAEPISRRVYVDPDKLPLILLTNNGLNVVYAFSGYNVGLSDLIIKIIEAI</sequence>
<gene>
    <name evidence="2" type="ORF">SH1V18_32020</name>
</gene>
<dbReference type="InterPro" id="IPR002931">
    <property type="entry name" value="Transglutaminase-like"/>
</dbReference>
<accession>A0A9W6DGN4</accession>
<comment type="caution">
    <text evidence="2">The sequence shown here is derived from an EMBL/GenBank/DDBJ whole genome shotgun (WGS) entry which is preliminary data.</text>
</comment>
<dbReference type="SUPFAM" id="SSF54001">
    <property type="entry name" value="Cysteine proteinases"/>
    <property type="match status" value="2"/>
</dbReference>
<organism evidence="2 3">
    <name type="scientific">Vallitalea longa</name>
    <dbReference type="NCBI Taxonomy" id="2936439"/>
    <lineage>
        <taxon>Bacteria</taxon>
        <taxon>Bacillati</taxon>
        <taxon>Bacillota</taxon>
        <taxon>Clostridia</taxon>
        <taxon>Lachnospirales</taxon>
        <taxon>Vallitaleaceae</taxon>
        <taxon>Vallitalea</taxon>
    </lineage>
</organism>
<dbReference type="PANTHER" id="PTHR35532">
    <property type="entry name" value="SIMILAR TO POLYHYDROXYALKANOATE DEPOLYMERASE"/>
    <property type="match status" value="1"/>
</dbReference>
<dbReference type="Gene3D" id="2.60.40.1120">
    <property type="entry name" value="Carboxypeptidase-like, regulatory domain"/>
    <property type="match status" value="1"/>
</dbReference>
<dbReference type="InterPro" id="IPR008964">
    <property type="entry name" value="Invasin/intimin_cell_adhesion"/>
</dbReference>
<proteinExistence type="predicted"/>
<dbReference type="InterPro" id="IPR038765">
    <property type="entry name" value="Papain-like_cys_pep_sf"/>
</dbReference>
<dbReference type="PANTHER" id="PTHR35532:SF5">
    <property type="entry name" value="CARBOHYDRATE-BINDING DOMAIN-CONTAINING PROTEIN"/>
    <property type="match status" value="1"/>
</dbReference>
<reference evidence="2" key="1">
    <citation type="submission" date="2022-06" db="EMBL/GenBank/DDBJ databases">
        <title>Vallitalea longa sp. nov., an anaerobic bacterium isolated from marine sediment.</title>
        <authorList>
            <person name="Hirano S."/>
            <person name="Terahara T."/>
            <person name="Mori K."/>
            <person name="Hamada M."/>
            <person name="Matsumoto R."/>
            <person name="Kobayashi T."/>
        </authorList>
    </citation>
    <scope>NUCLEOTIDE SEQUENCE</scope>
    <source>
        <strain evidence="2">SH18-1</strain>
    </source>
</reference>
<dbReference type="Gene3D" id="3.10.620.30">
    <property type="match status" value="1"/>
</dbReference>
<name>A0A9W6DGN4_9FIRM</name>
<keyword evidence="3" id="KW-1185">Reference proteome</keyword>
<dbReference type="RefSeq" id="WP_281817164.1">
    <property type="nucleotide sequence ID" value="NZ_BRLB01000011.1"/>
</dbReference>
<feature type="domain" description="Transglutaminase-like" evidence="1">
    <location>
        <begin position="153"/>
        <end position="212"/>
    </location>
</feature>
<dbReference type="EMBL" id="BRLB01000011">
    <property type="protein sequence ID" value="GKX30722.1"/>
    <property type="molecule type" value="Genomic_DNA"/>
</dbReference>
<dbReference type="AlphaFoldDB" id="A0A9W6DGN4"/>
<dbReference type="Proteomes" id="UP001144256">
    <property type="component" value="Unassembled WGS sequence"/>
</dbReference>
<evidence type="ECO:0000259" key="1">
    <source>
        <dbReference type="SMART" id="SM00460"/>
    </source>
</evidence>
<evidence type="ECO:0000313" key="3">
    <source>
        <dbReference type="Proteomes" id="UP001144256"/>
    </source>
</evidence>
<dbReference type="SMART" id="SM00460">
    <property type="entry name" value="TGc"/>
    <property type="match status" value="1"/>
</dbReference>
<dbReference type="SUPFAM" id="SSF49373">
    <property type="entry name" value="Invasin/intimin cell-adhesion fragments"/>
    <property type="match status" value="1"/>
</dbReference>
<protein>
    <submittedName>
        <fullName evidence="2">Transglutaminase</fullName>
    </submittedName>
</protein>